<feature type="region of interest" description="Disordered" evidence="1">
    <location>
        <begin position="1031"/>
        <end position="1157"/>
    </location>
</feature>
<dbReference type="Proteomes" id="UP000019335">
    <property type="component" value="Chromosome 6"/>
</dbReference>
<feature type="transmembrane region" description="Helical" evidence="2">
    <location>
        <begin position="30"/>
        <end position="48"/>
    </location>
</feature>
<proteinExistence type="predicted"/>
<evidence type="ECO:0000256" key="1">
    <source>
        <dbReference type="SAM" id="MobiDB-lite"/>
    </source>
</evidence>
<dbReference type="InterPro" id="IPR000300">
    <property type="entry name" value="IPPc"/>
</dbReference>
<feature type="compositionally biased region" description="Low complexity" evidence="1">
    <location>
        <begin position="1031"/>
        <end position="1057"/>
    </location>
</feature>
<feature type="domain" description="Inositol polyphosphate-related phosphatase" evidence="3">
    <location>
        <begin position="440"/>
        <end position="1020"/>
    </location>
</feature>
<feature type="compositionally biased region" description="Basic and acidic residues" evidence="1">
    <location>
        <begin position="872"/>
        <end position="883"/>
    </location>
</feature>
<feature type="compositionally biased region" description="Low complexity" evidence="1">
    <location>
        <begin position="1314"/>
        <end position="1329"/>
    </location>
</feature>
<dbReference type="InterPro" id="IPR036691">
    <property type="entry name" value="Endo/exonu/phosph_ase_sf"/>
</dbReference>
<gene>
    <name evidence="4" type="ORF">Naga_100138g5</name>
</gene>
<protein>
    <submittedName>
        <fullName evidence="4">Type ii inositol--trisphosphate 5-phosphatase</fullName>
    </submittedName>
</protein>
<dbReference type="SUPFAM" id="SSF56219">
    <property type="entry name" value="DNase I-like"/>
    <property type="match status" value="2"/>
</dbReference>
<keyword evidence="5" id="KW-1185">Reference proteome</keyword>
<dbReference type="OrthoDB" id="191103at2759"/>
<keyword evidence="2" id="KW-0472">Membrane</keyword>
<evidence type="ECO:0000259" key="3">
    <source>
        <dbReference type="SMART" id="SM00128"/>
    </source>
</evidence>
<comment type="caution">
    <text evidence="4">The sequence shown here is derived from an EMBL/GenBank/DDBJ whole genome shotgun (WGS) entry which is preliminary data.</text>
</comment>
<feature type="region of interest" description="Disordered" evidence="1">
    <location>
        <begin position="871"/>
        <end position="892"/>
    </location>
</feature>
<dbReference type="PANTHER" id="PTHR11200:SF275">
    <property type="entry name" value="LD06095P"/>
    <property type="match status" value="1"/>
</dbReference>
<evidence type="ECO:0000313" key="5">
    <source>
        <dbReference type="Proteomes" id="UP000019335"/>
    </source>
</evidence>
<feature type="transmembrane region" description="Helical" evidence="2">
    <location>
        <begin position="190"/>
        <end position="215"/>
    </location>
</feature>
<evidence type="ECO:0000313" key="4">
    <source>
        <dbReference type="EMBL" id="EWM27419.1"/>
    </source>
</evidence>
<sequence length="1509" mass="164858">MTFSASWFCPGPPLEEGGGENWCLYNTFKMLVTTPSVVASAVVGTWIWRKRRRLNKEDPRRTRTLADFFDKLVIILFIIDFIGSLIEYIYVFDTNAFPLKYWDPERRGPVNTILYVELLEAQCMFNAFAHCYISYIMYSFIGRRRSLSRLKRDAPPKKMLAIACLGVVLYGVFWTVLWKYAVAHDSFRHIFIAGFAVDLLAFPPAIVFMLIMYWLTWRALKGRATSDDPNSFLSGRYARIRRKLMLVAIVIPSALSIGSAMDFIHWSLWMQQEGHGQTSIIVTFIRLAAFRSIGLLDALIFGGAFDVCLDGNLKKSMSKVGSGLFSRARRLDRRSTSQLGGERMHEEEEDTGEDIERPGVIGGAQGGASGKIAQSRRAKKRVPPPPKDQAMSPLIRTPSRSVHSPLPPSLDSLSQSPDISQDGALSPPPPPVPVPSPSFARGKVFISTCNVGGCSDVRSFGSIPAWVPRGYDLYILGFQEVLILDSLRIALHDHLGGPAVYEMFCREIGDATILNGMIAITIFARTVDIQRGAVVVARSASGTVNTGMSLGIMGRAANKGTVGLSVRYHDLSIACITAHFAADKHGHSRVTRRNQDAVQTLRELSLTYDNEDFDAHLQHDVAILLGDLNYRLTAKPLDILRRVSESAAVEAAWWQNQTASPTGRDRERPRAVALDKGGNERQGIGTGRDRTWRDCRYRSLMFGEAEEESEWQEGGKEEMERAGSDRDGVEAPTSPARDVADSKQEAFLEPSSPKPGKEESHCQHEQSQPVDVLGCTRNHSSVHSTRQPNYLLPVDIPPASLPHHVTSLPSETHAADAEEQEAPSSPAGPDLTPSAYPSDSPSSMLPAPSRLANKRQRHISFTAAEALYLSREASEGEGREGRSKGGRKGGRKERQLMDAWSWIGKCDELSRAMETGDLLFGFHEAPIRFPPSFRWVSGASAGDFTQLSLLEKCFTLKAFSKKSGWTPRPPSYTDRILFHALPDVGPRVFIQGYDMCDAITGSDHRPVVCRVDLKLNTDIIGFNTVPQVSPHLPSLSHCSSSSSSLPSMPLSSSSASHEISPGRGKPPRVFSRLRHETTGDEEVERRKPRNHESKPVPPQHQGPQGFSPLPASALQGRDPPAPGREVGKEGRQDAAAMEAAEPVGGGEGGGHERGKRRDRACEISLLPRGEEAISANGPARPAPLGASSTSYSSSFLSTVASRFHSAYLKRARPPSSSPLYHAVLAGPRASPLLQASNSHIRPVFKPYTGALAIWTVELTHLLLVGDSDDNDIDVPEYDEMTVLFPVSAEDPFAWDRKSIALDESFLDMPRMARRAGSGHSASSAGGESSPIRQKDGESQEETITHLVHSVHRISHRSLQLAHEQSPTSQGLSMTVRAIVAPAFTRHLLIKLTDYKGRDIGQGGHLPPSRPPSLPPSLFLFGPGGAPVRPSLLGGTAADGLVVTTLPGDREAVPRPHAGGWVWEDGPTPRGGTRGGSAGVRKGGKGVNGGKGKGMESMLYIHVLIYIYQV</sequence>
<dbReference type="GO" id="GO:0046856">
    <property type="term" value="P:phosphatidylinositol dephosphorylation"/>
    <property type="evidence" value="ECO:0007669"/>
    <property type="project" value="InterPro"/>
</dbReference>
<dbReference type="Gene3D" id="3.60.10.10">
    <property type="entry name" value="Endonuclease/exonuclease/phosphatase"/>
    <property type="match status" value="2"/>
</dbReference>
<dbReference type="InterPro" id="IPR046985">
    <property type="entry name" value="IP5"/>
</dbReference>
<keyword evidence="2" id="KW-0812">Transmembrane</keyword>
<feature type="compositionally biased region" description="Basic and acidic residues" evidence="1">
    <location>
        <begin position="755"/>
        <end position="764"/>
    </location>
</feature>
<feature type="compositionally biased region" description="Polar residues" evidence="1">
    <location>
        <begin position="777"/>
        <end position="788"/>
    </location>
</feature>
<evidence type="ECO:0000256" key="2">
    <source>
        <dbReference type="SAM" id="Phobius"/>
    </source>
</evidence>
<keyword evidence="2" id="KW-1133">Transmembrane helix</keyword>
<dbReference type="GO" id="GO:0004439">
    <property type="term" value="F:phosphatidylinositol-4,5-bisphosphate 5-phosphatase activity"/>
    <property type="evidence" value="ECO:0007669"/>
    <property type="project" value="TreeGrafter"/>
</dbReference>
<feature type="region of interest" description="Disordered" evidence="1">
    <location>
        <begin position="658"/>
        <end position="688"/>
    </location>
</feature>
<feature type="compositionally biased region" description="Low complexity" evidence="1">
    <location>
        <begin position="1133"/>
        <end position="1142"/>
    </location>
</feature>
<feature type="region of interest" description="Disordered" evidence="1">
    <location>
        <begin position="1312"/>
        <end position="1340"/>
    </location>
</feature>
<feature type="compositionally biased region" description="Basic and acidic residues" evidence="1">
    <location>
        <begin position="713"/>
        <end position="729"/>
    </location>
</feature>
<feature type="compositionally biased region" description="Gly residues" evidence="1">
    <location>
        <begin position="360"/>
        <end position="369"/>
    </location>
</feature>
<dbReference type="SMART" id="SM00128">
    <property type="entry name" value="IPPc"/>
    <property type="match status" value="1"/>
</dbReference>
<feature type="transmembrane region" description="Helical" evidence="2">
    <location>
        <begin position="159"/>
        <end position="178"/>
    </location>
</feature>
<feature type="region of interest" description="Disordered" evidence="1">
    <location>
        <begin position="333"/>
        <end position="437"/>
    </location>
</feature>
<feature type="region of interest" description="Disordered" evidence="1">
    <location>
        <begin position="1447"/>
        <end position="1488"/>
    </location>
</feature>
<feature type="region of interest" description="Disordered" evidence="1">
    <location>
        <begin position="704"/>
        <end position="853"/>
    </location>
</feature>
<name>W7U3Z1_9STRA</name>
<feature type="compositionally biased region" description="Low complexity" evidence="1">
    <location>
        <begin position="409"/>
        <end position="422"/>
    </location>
</feature>
<dbReference type="PANTHER" id="PTHR11200">
    <property type="entry name" value="INOSITOL 5-PHOSPHATASE"/>
    <property type="match status" value="1"/>
</dbReference>
<feature type="transmembrane region" description="Helical" evidence="2">
    <location>
        <begin position="68"/>
        <end position="92"/>
    </location>
</feature>
<reference evidence="4 5" key="1">
    <citation type="journal article" date="2014" name="Mol. Plant">
        <title>Chromosome Scale Genome Assembly and Transcriptome Profiling of Nannochloropsis gaditana in Nitrogen Depletion.</title>
        <authorList>
            <person name="Corteggiani Carpinelli E."/>
            <person name="Telatin A."/>
            <person name="Vitulo N."/>
            <person name="Forcato C."/>
            <person name="D'Angelo M."/>
            <person name="Schiavon R."/>
            <person name="Vezzi A."/>
            <person name="Giacometti G.M."/>
            <person name="Morosinotto T."/>
            <person name="Valle G."/>
        </authorList>
    </citation>
    <scope>NUCLEOTIDE SEQUENCE [LARGE SCALE GENOMIC DNA]</scope>
    <source>
        <strain evidence="4 5">B-31</strain>
    </source>
</reference>
<dbReference type="Pfam" id="PF22669">
    <property type="entry name" value="Exo_endo_phos2"/>
    <property type="match status" value="2"/>
</dbReference>
<feature type="transmembrane region" description="Helical" evidence="2">
    <location>
        <begin position="112"/>
        <end position="138"/>
    </location>
</feature>
<feature type="compositionally biased region" description="Pro residues" evidence="1">
    <location>
        <begin position="426"/>
        <end position="436"/>
    </location>
</feature>
<organism evidence="4 5">
    <name type="scientific">Nannochloropsis gaditana</name>
    <dbReference type="NCBI Taxonomy" id="72520"/>
    <lineage>
        <taxon>Eukaryota</taxon>
        <taxon>Sar</taxon>
        <taxon>Stramenopiles</taxon>
        <taxon>Ochrophyta</taxon>
        <taxon>Eustigmatophyceae</taxon>
        <taxon>Eustigmatales</taxon>
        <taxon>Monodopsidaceae</taxon>
        <taxon>Nannochloropsis</taxon>
    </lineage>
</organism>
<feature type="transmembrane region" description="Helical" evidence="2">
    <location>
        <begin position="244"/>
        <end position="268"/>
    </location>
</feature>
<accession>W7U3Z1</accession>
<dbReference type="EMBL" id="AZIL01000462">
    <property type="protein sequence ID" value="EWM27419.1"/>
    <property type="molecule type" value="Genomic_DNA"/>
</dbReference>